<protein>
    <submittedName>
        <fullName evidence="3">Beta-lactamase</fullName>
    </submittedName>
</protein>
<dbReference type="InterPro" id="IPR045761">
    <property type="entry name" value="ODP_dom"/>
</dbReference>
<dbReference type="GO" id="GO:0010181">
    <property type="term" value="F:FMN binding"/>
    <property type="evidence" value="ECO:0007669"/>
    <property type="project" value="InterPro"/>
</dbReference>
<name>A0A0X1KQV1_9THEM</name>
<dbReference type="AlphaFoldDB" id="A0A0X1KQV1"/>
<dbReference type="InterPro" id="IPR036866">
    <property type="entry name" value="RibonucZ/Hydroxyglut_hydro"/>
</dbReference>
<accession>A0A0X1KQV1</accession>
<comment type="similarity">
    <text evidence="1">In the N-terminal section; belongs to the zinc metallo-hydrolase group 3 family.</text>
</comment>
<dbReference type="PIRSF" id="PIRSF005243">
    <property type="entry name" value="ROO"/>
    <property type="match status" value="1"/>
</dbReference>
<dbReference type="RefSeq" id="WP_031504776.1">
    <property type="nucleotide sequence ID" value="NC_022795.1"/>
</dbReference>
<dbReference type="CDD" id="cd07709">
    <property type="entry name" value="flavodiiron_proteins_MBL-fold"/>
    <property type="match status" value="1"/>
</dbReference>
<dbReference type="OrthoDB" id="9807946at2"/>
<dbReference type="PaxDb" id="1123384-AJ81_04385"/>
<dbReference type="InterPro" id="IPR016440">
    <property type="entry name" value="Rubredoxin-O_OxRdtase"/>
</dbReference>
<dbReference type="PATRIC" id="fig|1123384.7.peg.858"/>
<evidence type="ECO:0000259" key="2">
    <source>
        <dbReference type="PROSITE" id="PS50902"/>
    </source>
</evidence>
<feature type="domain" description="Flavodoxin-like" evidence="2">
    <location>
        <begin position="256"/>
        <end position="398"/>
    </location>
</feature>
<dbReference type="InterPro" id="IPR001279">
    <property type="entry name" value="Metallo-B-lactamas"/>
</dbReference>
<reference evidence="3 4" key="1">
    <citation type="submission" date="2014-01" db="EMBL/GenBank/DDBJ databases">
        <title>Genome sequencing of Thermotog hypogea.</title>
        <authorList>
            <person name="Zhang X."/>
            <person name="Alvare G."/>
            <person name="Fristensky B."/>
            <person name="Chen L."/>
            <person name="Suen T."/>
            <person name="Chen Q."/>
            <person name="Ma K."/>
        </authorList>
    </citation>
    <scope>NUCLEOTIDE SEQUENCE [LARGE SCALE GENOMIC DNA]</scope>
    <source>
        <strain evidence="3 4">DSM 11164</strain>
    </source>
</reference>
<evidence type="ECO:0000313" key="4">
    <source>
        <dbReference type="Proteomes" id="UP000077469"/>
    </source>
</evidence>
<dbReference type="GO" id="GO:0009055">
    <property type="term" value="F:electron transfer activity"/>
    <property type="evidence" value="ECO:0007669"/>
    <property type="project" value="InterPro"/>
</dbReference>
<dbReference type="SMART" id="SM00849">
    <property type="entry name" value="Lactamase_B"/>
    <property type="match status" value="1"/>
</dbReference>
<dbReference type="PANTHER" id="PTHR43717:SF1">
    <property type="entry name" value="ANAEROBIC NITRIC OXIDE REDUCTASE FLAVORUBREDOXIN"/>
    <property type="match status" value="1"/>
</dbReference>
<dbReference type="GO" id="GO:0016491">
    <property type="term" value="F:oxidoreductase activity"/>
    <property type="evidence" value="ECO:0007669"/>
    <property type="project" value="InterPro"/>
</dbReference>
<dbReference type="Proteomes" id="UP000077469">
    <property type="component" value="Chromosome"/>
</dbReference>
<sequence length="398" mass="45478">MPKIWTERIFTDPEVHILRIDDDHIKYFEAVWDIPEGISYNAYLVKLNGANILIDGWKKNYTDEFLKALSSLIDPKQITHIIVNHTEPDHSGTLPETLKLNENRAKVIASSFGKRLLESFYGITNVEVVSDNQEIEIAGRKFKFVMTPWLHWPDAMVTHVDGILFGCDVGGGYSLPPIIDDSNEKIVEEYLPYVTKYIVNVIGHYKNYIIEGAKKLSTLEIKAILPGHGLIWKREPQKLLQHYLNVANGVAEPKKICVIYDSMYGFVDRIMKRVVEILQAKGFSTIVYKFLDEDQPFESEILKDIPSSAALVFGVSTYEADIHPKMRYVLYEILDKANYEKTAIFFGVHGWAASVELTVKKLLKDSKFKFVSFVETKGGKIEEAKIEQAIEQLLKELE</sequence>
<dbReference type="Gene3D" id="3.40.50.360">
    <property type="match status" value="1"/>
</dbReference>
<dbReference type="Gene3D" id="3.60.15.10">
    <property type="entry name" value="Ribonuclease Z/Hydroxyacylglutathione hydrolase-like"/>
    <property type="match status" value="1"/>
</dbReference>
<evidence type="ECO:0000256" key="1">
    <source>
        <dbReference type="ARBA" id="ARBA00007121"/>
    </source>
</evidence>
<gene>
    <name evidence="3" type="ORF">AJ81_04385</name>
</gene>
<proteinExistence type="inferred from homology"/>
<dbReference type="PROSITE" id="PS50902">
    <property type="entry name" value="FLAVODOXIN_LIKE"/>
    <property type="match status" value="1"/>
</dbReference>
<dbReference type="STRING" id="1123384.AJ81_04385"/>
<dbReference type="Pfam" id="PF19583">
    <property type="entry name" value="ODP"/>
    <property type="match status" value="1"/>
</dbReference>
<dbReference type="InterPro" id="IPR008254">
    <property type="entry name" value="Flavodoxin/NO_synth"/>
</dbReference>
<dbReference type="KEGG" id="phy:AJ81_04385"/>
<dbReference type="Pfam" id="PF00258">
    <property type="entry name" value="Flavodoxin_1"/>
    <property type="match status" value="1"/>
</dbReference>
<keyword evidence="4" id="KW-1185">Reference proteome</keyword>
<evidence type="ECO:0000313" key="3">
    <source>
        <dbReference type="EMBL" id="AJC73570.1"/>
    </source>
</evidence>
<dbReference type="SUPFAM" id="SSF52218">
    <property type="entry name" value="Flavoproteins"/>
    <property type="match status" value="1"/>
</dbReference>
<dbReference type="EMBL" id="CP007141">
    <property type="protein sequence ID" value="AJC73570.1"/>
    <property type="molecule type" value="Genomic_DNA"/>
</dbReference>
<dbReference type="InterPro" id="IPR029039">
    <property type="entry name" value="Flavoprotein-like_sf"/>
</dbReference>
<dbReference type="SUPFAM" id="SSF56281">
    <property type="entry name" value="Metallo-hydrolase/oxidoreductase"/>
    <property type="match status" value="1"/>
</dbReference>
<dbReference type="GO" id="GO:0046872">
    <property type="term" value="F:metal ion binding"/>
    <property type="evidence" value="ECO:0007669"/>
    <property type="project" value="InterPro"/>
</dbReference>
<organism evidence="3 4">
    <name type="scientific">Pseudothermotoga hypogea DSM 11164 = NBRC 106472</name>
    <dbReference type="NCBI Taxonomy" id="1123384"/>
    <lineage>
        <taxon>Bacteria</taxon>
        <taxon>Thermotogati</taxon>
        <taxon>Thermotogota</taxon>
        <taxon>Thermotogae</taxon>
        <taxon>Thermotogales</taxon>
        <taxon>Thermotogaceae</taxon>
        <taxon>Pseudothermotoga</taxon>
    </lineage>
</organism>
<dbReference type="PANTHER" id="PTHR43717">
    <property type="entry name" value="ANAEROBIC NITRIC OXIDE REDUCTASE FLAVORUBREDOXIN"/>
    <property type="match status" value="1"/>
</dbReference>